<dbReference type="Proteomes" id="UP000593560">
    <property type="component" value="Unassembled WGS sequence"/>
</dbReference>
<evidence type="ECO:0000313" key="2">
    <source>
        <dbReference type="Proteomes" id="UP000593560"/>
    </source>
</evidence>
<sequence length="32" mass="3834">MMLRMLSRILLSRLGPKTKMVFQVVLKDQRPF</sequence>
<name>A0A7J9H2A3_9ROSI</name>
<dbReference type="EMBL" id="JABFAD010000007">
    <property type="protein sequence ID" value="MBA0803981.1"/>
    <property type="molecule type" value="Genomic_DNA"/>
</dbReference>
<gene>
    <name evidence="1" type="ORF">Gohar_014138</name>
</gene>
<accession>A0A7J9H2A3</accession>
<comment type="caution">
    <text evidence="1">The sequence shown here is derived from an EMBL/GenBank/DDBJ whole genome shotgun (WGS) entry which is preliminary data.</text>
</comment>
<keyword evidence="2" id="KW-1185">Reference proteome</keyword>
<protein>
    <submittedName>
        <fullName evidence="1">Uncharacterized protein</fullName>
    </submittedName>
</protein>
<reference evidence="1 2" key="1">
    <citation type="journal article" date="2019" name="Genome Biol. Evol.">
        <title>Insights into the evolution of the New World diploid cottons (Gossypium, subgenus Houzingenia) based on genome sequencing.</title>
        <authorList>
            <person name="Grover C.E."/>
            <person name="Arick M.A. 2nd"/>
            <person name="Thrash A."/>
            <person name="Conover J.L."/>
            <person name="Sanders W.S."/>
            <person name="Peterson D.G."/>
            <person name="Frelichowski J.E."/>
            <person name="Scheffler J.A."/>
            <person name="Scheffler B.E."/>
            <person name="Wendel J.F."/>
        </authorList>
    </citation>
    <scope>NUCLEOTIDE SEQUENCE [LARGE SCALE GENOMIC DNA]</scope>
    <source>
        <strain evidence="1">0</strain>
        <tissue evidence="1">Leaf</tissue>
    </source>
</reference>
<evidence type="ECO:0000313" key="1">
    <source>
        <dbReference type="EMBL" id="MBA0803981.1"/>
    </source>
</evidence>
<dbReference type="AlphaFoldDB" id="A0A7J9H2A3"/>
<organism evidence="1 2">
    <name type="scientific">Gossypium harknessii</name>
    <dbReference type="NCBI Taxonomy" id="34285"/>
    <lineage>
        <taxon>Eukaryota</taxon>
        <taxon>Viridiplantae</taxon>
        <taxon>Streptophyta</taxon>
        <taxon>Embryophyta</taxon>
        <taxon>Tracheophyta</taxon>
        <taxon>Spermatophyta</taxon>
        <taxon>Magnoliopsida</taxon>
        <taxon>eudicotyledons</taxon>
        <taxon>Gunneridae</taxon>
        <taxon>Pentapetalae</taxon>
        <taxon>rosids</taxon>
        <taxon>malvids</taxon>
        <taxon>Malvales</taxon>
        <taxon>Malvaceae</taxon>
        <taxon>Malvoideae</taxon>
        <taxon>Gossypium</taxon>
    </lineage>
</organism>
<proteinExistence type="predicted"/>